<name>A0ABR9R7U8_9FIRM</name>
<gene>
    <name evidence="1" type="ORF">INF37_01945</name>
</gene>
<reference evidence="1 2" key="1">
    <citation type="submission" date="2020-10" db="EMBL/GenBank/DDBJ databases">
        <title>ChiBAC.</title>
        <authorList>
            <person name="Zenner C."/>
            <person name="Hitch T.C.A."/>
            <person name="Clavel T."/>
        </authorList>
    </citation>
    <scope>NUCLEOTIDE SEQUENCE [LARGE SCALE GENOMIC DNA]</scope>
    <source>
        <strain evidence="1 2">DSM 107456</strain>
    </source>
</reference>
<organism evidence="1 2">
    <name type="scientific">Pseudoflavonifractor gallinarum</name>
    <dbReference type="NCBI Taxonomy" id="2779352"/>
    <lineage>
        <taxon>Bacteria</taxon>
        <taxon>Bacillati</taxon>
        <taxon>Bacillota</taxon>
        <taxon>Clostridia</taxon>
        <taxon>Eubacteriales</taxon>
        <taxon>Oscillospiraceae</taxon>
        <taxon>Pseudoflavonifractor</taxon>
    </lineage>
</organism>
<evidence type="ECO:0000313" key="1">
    <source>
        <dbReference type="EMBL" id="MBE5054767.1"/>
    </source>
</evidence>
<keyword evidence="2" id="KW-1185">Reference proteome</keyword>
<evidence type="ECO:0000313" key="2">
    <source>
        <dbReference type="Proteomes" id="UP000806211"/>
    </source>
</evidence>
<protein>
    <submittedName>
        <fullName evidence="1">PcfJ domain-containing protein</fullName>
    </submittedName>
</protein>
<dbReference type="RefSeq" id="WP_193536059.1">
    <property type="nucleotide sequence ID" value="NZ_JADCKF010000001.1"/>
</dbReference>
<accession>A0ABR9R7U8</accession>
<sequence length="584" mass="66629">MEDVRELVPRKLPEGFLTWAAAALEGELDTHGFLYEVEWVEDYGLDFLLDEWARAKKRKMVRVQCSCCGYEDRYHYGKGQRGYGFVLPESYTEVEGGTVYEDGDSILCPSCGCPVQIRRRAGLKGRGYFVPAESRAMSAAVVGNERLLVLTGWVLQRRVFYGGGERLEAIPAEAYVFSARDCAQLMGWANAYSGTAGYFIQYTRAWRQPRNWTDRWGNEEHIFGLTEELLEESSLPHCKLDVYMEHRPGAYHFPVEWLRLCQAHPNAEAALIHGLPRVLDDLIYTKCRLEQNKQGDIEVHELDWSQTKPARMLHLNREELRLAREQDWGRLFWDLFRYSKAAGELLTGEDMVNAFRLGDEHVGQLVGRGPVAKSIRYLLGQCELAETGYVPEPEDEDPPAYAAVPDVQILTDYWDMAQRLGWDLTNERVRFPHDLFAAHDEAAAQAAQREEKGLAAKFRVRRMVLRKYVFAADGLLIRPAGSQKELTDEGNALHHCVGTYGKKHANGETAIFFIRKKTAPRESYFTLELDEQGLTVRQNRGMRNGPRTPEVLAFEELWLSWVRAGAPRDKTGRPVVEVVTSWTA</sequence>
<dbReference type="Proteomes" id="UP000806211">
    <property type="component" value="Unassembled WGS sequence"/>
</dbReference>
<dbReference type="InterPro" id="IPR025586">
    <property type="entry name" value="PcfJ"/>
</dbReference>
<dbReference type="EMBL" id="JADCKF010000001">
    <property type="protein sequence ID" value="MBE5054767.1"/>
    <property type="molecule type" value="Genomic_DNA"/>
</dbReference>
<dbReference type="Pfam" id="PF14284">
    <property type="entry name" value="PcfJ"/>
    <property type="match status" value="1"/>
</dbReference>
<comment type="caution">
    <text evidence="1">The sequence shown here is derived from an EMBL/GenBank/DDBJ whole genome shotgun (WGS) entry which is preliminary data.</text>
</comment>
<proteinExistence type="predicted"/>